<organism evidence="7 8">
    <name type="scientific">Hyphococcus luteus</name>
    <dbReference type="NCBI Taxonomy" id="2058213"/>
    <lineage>
        <taxon>Bacteria</taxon>
        <taxon>Pseudomonadati</taxon>
        <taxon>Pseudomonadota</taxon>
        <taxon>Alphaproteobacteria</taxon>
        <taxon>Parvularculales</taxon>
        <taxon>Parvularculaceae</taxon>
        <taxon>Hyphococcus</taxon>
    </lineage>
</organism>
<evidence type="ECO:0000259" key="6">
    <source>
        <dbReference type="Pfam" id="PF08281"/>
    </source>
</evidence>
<dbReference type="InterPro" id="IPR039425">
    <property type="entry name" value="RNA_pol_sigma-70-like"/>
</dbReference>
<dbReference type="Proteomes" id="UP000239504">
    <property type="component" value="Unassembled WGS sequence"/>
</dbReference>
<dbReference type="InterPro" id="IPR014284">
    <property type="entry name" value="RNA_pol_sigma-70_dom"/>
</dbReference>
<dbReference type="Gene3D" id="1.10.1740.10">
    <property type="match status" value="1"/>
</dbReference>
<dbReference type="InterPro" id="IPR036388">
    <property type="entry name" value="WH-like_DNA-bd_sf"/>
</dbReference>
<dbReference type="Pfam" id="PF04542">
    <property type="entry name" value="Sigma70_r2"/>
    <property type="match status" value="1"/>
</dbReference>
<dbReference type="EMBL" id="PJCH01000010">
    <property type="protein sequence ID" value="PQA87166.1"/>
    <property type="molecule type" value="Genomic_DNA"/>
</dbReference>
<sequence>MLRRTGIAAYCLGARENNRNRSPLSGPRTGSNDKSLCAESVREAHADTLLADLYRNHFANLVSNIRKSFGSGPPDPEDVVQSAFAKYASLENPQEIKDPRSFIYIAARNLVLDHKRSAKVADAYIAEQIALDYELKLEGITPERVVVAKERFDILIEAMRALPRKQQVILAMSRLEGKSYREIGEEMGWSAGDISRNMKMAIASLVIALKRKRMIATRGGGAAEQKMSENDR</sequence>
<evidence type="ECO:0000256" key="1">
    <source>
        <dbReference type="ARBA" id="ARBA00010641"/>
    </source>
</evidence>
<dbReference type="GO" id="GO:0016987">
    <property type="term" value="F:sigma factor activity"/>
    <property type="evidence" value="ECO:0007669"/>
    <property type="project" value="UniProtKB-KW"/>
</dbReference>
<evidence type="ECO:0000256" key="2">
    <source>
        <dbReference type="ARBA" id="ARBA00023015"/>
    </source>
</evidence>
<dbReference type="GO" id="GO:0006352">
    <property type="term" value="P:DNA-templated transcription initiation"/>
    <property type="evidence" value="ECO:0007669"/>
    <property type="project" value="InterPro"/>
</dbReference>
<reference evidence="7 8" key="1">
    <citation type="submission" date="2017-12" db="EMBL/GenBank/DDBJ databases">
        <authorList>
            <person name="Hurst M.R.H."/>
        </authorList>
    </citation>
    <scope>NUCLEOTIDE SEQUENCE [LARGE SCALE GENOMIC DNA]</scope>
    <source>
        <strain evidence="7 8">SY-3-19</strain>
    </source>
</reference>
<comment type="caution">
    <text evidence="7">The sequence shown here is derived from an EMBL/GenBank/DDBJ whole genome shotgun (WGS) entry which is preliminary data.</text>
</comment>
<name>A0A2S7K3V7_9PROT</name>
<keyword evidence="3" id="KW-0731">Sigma factor</keyword>
<dbReference type="SUPFAM" id="SSF88946">
    <property type="entry name" value="Sigma2 domain of RNA polymerase sigma factors"/>
    <property type="match status" value="1"/>
</dbReference>
<evidence type="ECO:0000259" key="5">
    <source>
        <dbReference type="Pfam" id="PF04542"/>
    </source>
</evidence>
<keyword evidence="2" id="KW-0805">Transcription regulation</keyword>
<protein>
    <recommendedName>
        <fullName evidence="9">RNA polymerase subunit sigma-24</fullName>
    </recommendedName>
</protein>
<dbReference type="NCBIfam" id="TIGR02937">
    <property type="entry name" value="sigma70-ECF"/>
    <property type="match status" value="1"/>
</dbReference>
<dbReference type="PANTHER" id="PTHR43133:SF63">
    <property type="entry name" value="RNA POLYMERASE SIGMA FACTOR FECI-RELATED"/>
    <property type="match status" value="1"/>
</dbReference>
<dbReference type="PANTHER" id="PTHR43133">
    <property type="entry name" value="RNA POLYMERASE ECF-TYPE SIGMA FACTO"/>
    <property type="match status" value="1"/>
</dbReference>
<dbReference type="Pfam" id="PF08281">
    <property type="entry name" value="Sigma70_r4_2"/>
    <property type="match status" value="1"/>
</dbReference>
<feature type="domain" description="RNA polymerase sigma-70 region 2" evidence="5">
    <location>
        <begin position="57"/>
        <end position="119"/>
    </location>
</feature>
<dbReference type="InterPro" id="IPR013325">
    <property type="entry name" value="RNA_pol_sigma_r2"/>
</dbReference>
<evidence type="ECO:0000313" key="7">
    <source>
        <dbReference type="EMBL" id="PQA87166.1"/>
    </source>
</evidence>
<dbReference type="InterPro" id="IPR013324">
    <property type="entry name" value="RNA_pol_sigma_r3/r4-like"/>
</dbReference>
<dbReference type="Gene3D" id="1.10.10.10">
    <property type="entry name" value="Winged helix-like DNA-binding domain superfamily/Winged helix DNA-binding domain"/>
    <property type="match status" value="1"/>
</dbReference>
<keyword evidence="4" id="KW-0804">Transcription</keyword>
<evidence type="ECO:0000313" key="8">
    <source>
        <dbReference type="Proteomes" id="UP000239504"/>
    </source>
</evidence>
<accession>A0A2S7K3V7</accession>
<evidence type="ECO:0000256" key="3">
    <source>
        <dbReference type="ARBA" id="ARBA00023082"/>
    </source>
</evidence>
<evidence type="ECO:0000256" key="4">
    <source>
        <dbReference type="ARBA" id="ARBA00023163"/>
    </source>
</evidence>
<keyword evidence="8" id="KW-1185">Reference proteome</keyword>
<dbReference type="InterPro" id="IPR007627">
    <property type="entry name" value="RNA_pol_sigma70_r2"/>
</dbReference>
<dbReference type="OrthoDB" id="7620544at2"/>
<dbReference type="SUPFAM" id="SSF88659">
    <property type="entry name" value="Sigma3 and sigma4 domains of RNA polymerase sigma factors"/>
    <property type="match status" value="1"/>
</dbReference>
<dbReference type="InterPro" id="IPR013249">
    <property type="entry name" value="RNA_pol_sigma70_r4_t2"/>
</dbReference>
<dbReference type="GO" id="GO:0003677">
    <property type="term" value="F:DNA binding"/>
    <property type="evidence" value="ECO:0007669"/>
    <property type="project" value="InterPro"/>
</dbReference>
<proteinExistence type="inferred from homology"/>
<gene>
    <name evidence="7" type="ORF">CW354_14095</name>
</gene>
<dbReference type="AlphaFoldDB" id="A0A2S7K3V7"/>
<comment type="similarity">
    <text evidence="1">Belongs to the sigma-70 factor family. ECF subfamily.</text>
</comment>
<evidence type="ECO:0008006" key="9">
    <source>
        <dbReference type="Google" id="ProtNLM"/>
    </source>
</evidence>
<feature type="domain" description="RNA polymerase sigma factor 70 region 4 type 2" evidence="6">
    <location>
        <begin position="154"/>
        <end position="203"/>
    </location>
</feature>